<gene>
    <name evidence="5" type="ORF">PCOR1329_LOCUS77105</name>
</gene>
<dbReference type="Gene3D" id="1.10.10.970">
    <property type="entry name" value="RNA 2'-phosphotransferase, Tpt1/KptA family, N-terminal domain"/>
    <property type="match status" value="1"/>
</dbReference>
<keyword evidence="6" id="KW-1185">Reference proteome</keyword>
<evidence type="ECO:0000313" key="5">
    <source>
        <dbReference type="EMBL" id="CAK0899643.1"/>
    </source>
</evidence>
<feature type="region of interest" description="Disordered" evidence="4">
    <location>
        <begin position="14"/>
        <end position="59"/>
    </location>
</feature>
<dbReference type="SUPFAM" id="SSF56399">
    <property type="entry name" value="ADP-ribosylation"/>
    <property type="match status" value="1"/>
</dbReference>
<comment type="caution">
    <text evidence="5">The sequence shown here is derived from an EMBL/GenBank/DDBJ whole genome shotgun (WGS) entry which is preliminary data.</text>
</comment>
<reference evidence="5" key="1">
    <citation type="submission" date="2023-10" db="EMBL/GenBank/DDBJ databases">
        <authorList>
            <person name="Chen Y."/>
            <person name="Shah S."/>
            <person name="Dougan E. K."/>
            <person name="Thang M."/>
            <person name="Chan C."/>
        </authorList>
    </citation>
    <scope>NUCLEOTIDE SEQUENCE [LARGE SCALE GENOMIC DNA]</scope>
</reference>
<feature type="region of interest" description="Disordered" evidence="4">
    <location>
        <begin position="122"/>
        <end position="240"/>
    </location>
</feature>
<feature type="compositionally biased region" description="Basic and acidic residues" evidence="4">
    <location>
        <begin position="137"/>
        <end position="163"/>
    </location>
</feature>
<evidence type="ECO:0000313" key="6">
    <source>
        <dbReference type="Proteomes" id="UP001189429"/>
    </source>
</evidence>
<evidence type="ECO:0000256" key="1">
    <source>
        <dbReference type="ARBA" id="ARBA00003343"/>
    </source>
</evidence>
<dbReference type="EC" id="2.7.1.160" evidence="2"/>
<accession>A0ABN9XMZ6</accession>
<dbReference type="InterPro" id="IPR042080">
    <property type="entry name" value="RNA_2'-PTrans_N"/>
</dbReference>
<comment type="catalytic activity">
    <reaction evidence="3">
        <text>2'-phospho-[ligated tRNA] + NAD(+) = mature tRNA + ADP-alpha-D-ribose 1'',2''-cyclic phosphate + nicotinamide</text>
        <dbReference type="Rhea" id="RHEA:23324"/>
        <dbReference type="Rhea" id="RHEA-COMP:11106"/>
        <dbReference type="Rhea" id="RHEA-COMP:11107"/>
        <dbReference type="ChEBI" id="CHEBI:17154"/>
        <dbReference type="ChEBI" id="CHEBI:57540"/>
        <dbReference type="ChEBI" id="CHEBI:76596"/>
        <dbReference type="ChEBI" id="CHEBI:82883"/>
        <dbReference type="ChEBI" id="CHEBI:85027"/>
        <dbReference type="EC" id="2.7.1.160"/>
    </reaction>
</comment>
<dbReference type="EMBL" id="CAUYUJ010020638">
    <property type="protein sequence ID" value="CAK0899643.1"/>
    <property type="molecule type" value="Genomic_DNA"/>
</dbReference>
<dbReference type="InterPro" id="IPR002745">
    <property type="entry name" value="Ptrans_KptA/Tpt1"/>
</dbReference>
<proteinExistence type="predicted"/>
<organism evidence="5 6">
    <name type="scientific">Prorocentrum cordatum</name>
    <dbReference type="NCBI Taxonomy" id="2364126"/>
    <lineage>
        <taxon>Eukaryota</taxon>
        <taxon>Sar</taxon>
        <taxon>Alveolata</taxon>
        <taxon>Dinophyceae</taxon>
        <taxon>Prorocentrales</taxon>
        <taxon>Prorocentraceae</taxon>
        <taxon>Prorocentrum</taxon>
    </lineage>
</organism>
<dbReference type="Proteomes" id="UP001189429">
    <property type="component" value="Unassembled WGS sequence"/>
</dbReference>
<name>A0ABN9XMZ6_9DINO</name>
<feature type="compositionally biased region" description="Low complexity" evidence="4">
    <location>
        <begin position="218"/>
        <end position="235"/>
    </location>
</feature>
<comment type="function">
    <text evidence="1">Catalyzes the last step of tRNA splicing, the transfer of the splice junction 2'-phosphate from ligated tRNA to NAD to produce ADP-ribose 1''-2'' cyclic phosphate.</text>
</comment>
<dbReference type="Pfam" id="PF01885">
    <property type="entry name" value="PTS_2-RNA"/>
    <property type="match status" value="1"/>
</dbReference>
<evidence type="ECO:0000256" key="3">
    <source>
        <dbReference type="ARBA" id="ARBA00047949"/>
    </source>
</evidence>
<sequence>MAGGSEAHAWDAFFDARPAAADEAPEDEADQLRGGDLAPSSPGARRGADPAGPPDDERISHSLGRILRYHVADYGLKVDPDGFVQVTDLLASCLEFEGASEGCLRRVAETSTGTRGRRFEVREDAEGGSMVRATYKHPKEGPRGRGGPRRDPHEPSRRGDGFRRRGPRMGFSQGAPYDDRGDSAEAGGQEDGAGAAVSSASRGDEAQESRGAACGGNAPSTASASASTAPGAEGEVQSEAPKQEVWERYYEPDSQRAWFWNVDTEEVFYADDPLSGWERFEDEGGNPWWWREADARFFIEEP</sequence>
<protein>
    <recommendedName>
        <fullName evidence="2">2'-phosphotransferase</fullName>
        <ecNumber evidence="2">2.7.1.160</ecNumber>
    </recommendedName>
</protein>
<evidence type="ECO:0000256" key="4">
    <source>
        <dbReference type="SAM" id="MobiDB-lite"/>
    </source>
</evidence>
<feature type="compositionally biased region" description="Low complexity" evidence="4">
    <location>
        <begin position="184"/>
        <end position="201"/>
    </location>
</feature>
<evidence type="ECO:0000256" key="2">
    <source>
        <dbReference type="ARBA" id="ARBA00012007"/>
    </source>
</evidence>